<gene>
    <name evidence="3" type="ORF">HMPREF1541_06265</name>
</gene>
<accession>W2RR75</accession>
<dbReference type="VEuPathDB" id="FungiDB:HMPREF1541_06265"/>
<dbReference type="GO" id="GO:0010181">
    <property type="term" value="F:FMN binding"/>
    <property type="evidence" value="ECO:0007669"/>
    <property type="project" value="InterPro"/>
</dbReference>
<dbReference type="Pfam" id="PF00724">
    <property type="entry name" value="Oxidored_FMN"/>
    <property type="match status" value="1"/>
</dbReference>
<dbReference type="AlphaFoldDB" id="W2RR75"/>
<dbReference type="InterPro" id="IPR045247">
    <property type="entry name" value="Oye-like"/>
</dbReference>
<reference evidence="3 4" key="1">
    <citation type="submission" date="2013-03" db="EMBL/GenBank/DDBJ databases">
        <title>The Genome Sequence of Phialophora europaea CBS 101466.</title>
        <authorList>
            <consortium name="The Broad Institute Genomics Platform"/>
            <person name="Cuomo C."/>
            <person name="de Hoog S."/>
            <person name="Gorbushina A."/>
            <person name="Walker B."/>
            <person name="Young S.K."/>
            <person name="Zeng Q."/>
            <person name="Gargeya S."/>
            <person name="Fitzgerald M."/>
            <person name="Haas B."/>
            <person name="Abouelleil A."/>
            <person name="Allen A.W."/>
            <person name="Alvarado L."/>
            <person name="Arachchi H.M."/>
            <person name="Berlin A.M."/>
            <person name="Chapman S.B."/>
            <person name="Gainer-Dewar J."/>
            <person name="Goldberg J."/>
            <person name="Griggs A."/>
            <person name="Gujja S."/>
            <person name="Hansen M."/>
            <person name="Howarth C."/>
            <person name="Imamovic A."/>
            <person name="Ireland A."/>
            <person name="Larimer J."/>
            <person name="McCowan C."/>
            <person name="Murphy C."/>
            <person name="Pearson M."/>
            <person name="Poon T.W."/>
            <person name="Priest M."/>
            <person name="Roberts A."/>
            <person name="Saif S."/>
            <person name="Shea T."/>
            <person name="Sisk P."/>
            <person name="Sykes S."/>
            <person name="Wortman J."/>
            <person name="Nusbaum C."/>
            <person name="Birren B."/>
        </authorList>
    </citation>
    <scope>NUCLEOTIDE SEQUENCE [LARGE SCALE GENOMIC DNA]</scope>
    <source>
        <strain evidence="3 4">CBS 101466</strain>
    </source>
</reference>
<proteinExistence type="predicted"/>
<dbReference type="EMBL" id="KB822722">
    <property type="protein sequence ID" value="ETN38234.1"/>
    <property type="molecule type" value="Genomic_DNA"/>
</dbReference>
<dbReference type="PANTHER" id="PTHR22893">
    <property type="entry name" value="NADH OXIDOREDUCTASE-RELATED"/>
    <property type="match status" value="1"/>
</dbReference>
<dbReference type="OrthoDB" id="276546at2759"/>
<dbReference type="PANTHER" id="PTHR22893:SF93">
    <property type="entry name" value="HYPOTHETICAL OXIDOREDUCTASE (EUROFUNG)"/>
    <property type="match status" value="1"/>
</dbReference>
<dbReference type="eggNOG" id="KOG0134">
    <property type="taxonomic scope" value="Eukaryota"/>
</dbReference>
<evidence type="ECO:0000313" key="3">
    <source>
        <dbReference type="EMBL" id="ETN38234.1"/>
    </source>
</evidence>
<sequence length="426" mass="47471">MSIASTEESLNGPPRSPRGANSALFTPLAIANGGITLKHRVVMAPMTRNRGVPLRCESTPENQNRVWVADELVAEYYAQRATEGGLIITESILPSPESGAMPGVPGMWLEEHARGWKLVTKAVHSKKGVIYAQLTHHGRAAIPHFAGHAPVSASMTPWSTDEKYPYPPPFTPKGVSYADSLVAYRDHPPVAMAVEHIHRTVADYVRAACMAMESGFDSVEIHGGNGYLVDQFIQSNVNKRTDEYGGGPEGRCRFALQLIEEIGREIGEEKVGIRLSPFGVYNDMADADRWATYTYLLREIRARFPRISYVHFVEAREDDVAKSQSLRQSWPEGMAFDLSFARKILGPTPILSAGGWNENSCWGVVETGKTVDACVFARWFVSNPDLVERLRQGRELAMYDRGRFYGPTSKREVGYTDYKTRKEEQE</sequence>
<feature type="region of interest" description="Disordered" evidence="1">
    <location>
        <begin position="1"/>
        <end position="21"/>
    </location>
</feature>
<name>W2RR75_CYPE1</name>
<organism evidence="3 4">
    <name type="scientific">Cyphellophora europaea (strain CBS 101466)</name>
    <name type="common">Phialophora europaea</name>
    <dbReference type="NCBI Taxonomy" id="1220924"/>
    <lineage>
        <taxon>Eukaryota</taxon>
        <taxon>Fungi</taxon>
        <taxon>Dikarya</taxon>
        <taxon>Ascomycota</taxon>
        <taxon>Pezizomycotina</taxon>
        <taxon>Eurotiomycetes</taxon>
        <taxon>Chaetothyriomycetidae</taxon>
        <taxon>Chaetothyriales</taxon>
        <taxon>Cyphellophoraceae</taxon>
        <taxon>Cyphellophora</taxon>
    </lineage>
</organism>
<evidence type="ECO:0000259" key="2">
    <source>
        <dbReference type="Pfam" id="PF00724"/>
    </source>
</evidence>
<dbReference type="InterPro" id="IPR001155">
    <property type="entry name" value="OxRdtase_FMN_N"/>
</dbReference>
<dbReference type="InParanoid" id="W2RR75"/>
<dbReference type="SUPFAM" id="SSF51395">
    <property type="entry name" value="FMN-linked oxidoreductases"/>
    <property type="match status" value="1"/>
</dbReference>
<dbReference type="STRING" id="1220924.W2RR75"/>
<dbReference type="GO" id="GO:0016491">
    <property type="term" value="F:oxidoreductase activity"/>
    <property type="evidence" value="ECO:0007669"/>
    <property type="project" value="InterPro"/>
</dbReference>
<dbReference type="GeneID" id="19973604"/>
<evidence type="ECO:0000313" key="4">
    <source>
        <dbReference type="Proteomes" id="UP000030752"/>
    </source>
</evidence>
<dbReference type="HOGENOM" id="CLU_012153_0_0_1"/>
<dbReference type="InterPro" id="IPR013785">
    <property type="entry name" value="Aldolase_TIM"/>
</dbReference>
<dbReference type="Proteomes" id="UP000030752">
    <property type="component" value="Unassembled WGS sequence"/>
</dbReference>
<keyword evidence="4" id="KW-1185">Reference proteome</keyword>
<feature type="domain" description="NADH:flavin oxidoreductase/NADH oxidase N-terminal" evidence="2">
    <location>
        <begin position="24"/>
        <end position="396"/>
    </location>
</feature>
<dbReference type="Gene3D" id="3.20.20.70">
    <property type="entry name" value="Aldolase class I"/>
    <property type="match status" value="1"/>
</dbReference>
<dbReference type="RefSeq" id="XP_008718823.1">
    <property type="nucleotide sequence ID" value="XM_008720601.1"/>
</dbReference>
<protein>
    <recommendedName>
        <fullName evidence="2">NADH:flavin oxidoreductase/NADH oxidase N-terminal domain-containing protein</fullName>
    </recommendedName>
</protein>
<evidence type="ECO:0000256" key="1">
    <source>
        <dbReference type="SAM" id="MobiDB-lite"/>
    </source>
</evidence>